<feature type="region of interest" description="Disordered" evidence="1">
    <location>
        <begin position="110"/>
        <end position="147"/>
    </location>
</feature>
<dbReference type="OrthoDB" id="2400951at2759"/>
<protein>
    <submittedName>
        <fullName evidence="2">Uncharacterized protein</fullName>
    </submittedName>
</protein>
<keyword evidence="3" id="KW-1185">Reference proteome</keyword>
<reference evidence="2 3" key="1">
    <citation type="submission" date="2016-07" db="EMBL/GenBank/DDBJ databases">
        <title>Pervasive Adenine N6-methylation of Active Genes in Fungi.</title>
        <authorList>
            <consortium name="DOE Joint Genome Institute"/>
            <person name="Mondo S.J."/>
            <person name="Dannebaum R.O."/>
            <person name="Kuo R.C."/>
            <person name="Labutti K."/>
            <person name="Haridas S."/>
            <person name="Kuo A."/>
            <person name="Salamov A."/>
            <person name="Ahrendt S.R."/>
            <person name="Lipzen A."/>
            <person name="Sullivan W."/>
            <person name="Andreopoulos W.B."/>
            <person name="Clum A."/>
            <person name="Lindquist E."/>
            <person name="Daum C."/>
            <person name="Ramamoorthy G.K."/>
            <person name="Gryganskyi A."/>
            <person name="Culley D."/>
            <person name="Magnuson J.K."/>
            <person name="James T.Y."/>
            <person name="O'Malley M.A."/>
            <person name="Stajich J.E."/>
            <person name="Spatafora J.W."/>
            <person name="Visel A."/>
            <person name="Grigoriev I.V."/>
        </authorList>
    </citation>
    <scope>NUCLEOTIDE SEQUENCE [LARGE SCALE GENOMIC DNA]</scope>
    <source>
        <strain evidence="2 3">NRRL 1336</strain>
    </source>
</reference>
<feature type="region of interest" description="Disordered" evidence="1">
    <location>
        <begin position="358"/>
        <end position="421"/>
    </location>
</feature>
<dbReference type="Proteomes" id="UP000193560">
    <property type="component" value="Unassembled WGS sequence"/>
</dbReference>
<gene>
    <name evidence="2" type="ORF">BCR42DRAFT_408288</name>
</gene>
<proteinExistence type="predicted"/>
<dbReference type="AlphaFoldDB" id="A0A1X2IPM8"/>
<evidence type="ECO:0000313" key="2">
    <source>
        <dbReference type="EMBL" id="ORZ20229.1"/>
    </source>
</evidence>
<feature type="compositionally biased region" description="Basic and acidic residues" evidence="1">
    <location>
        <begin position="381"/>
        <end position="393"/>
    </location>
</feature>
<evidence type="ECO:0000313" key="3">
    <source>
        <dbReference type="Proteomes" id="UP000193560"/>
    </source>
</evidence>
<accession>A0A1X2IPM8</accession>
<sequence length="664" mass="73933">MSSVSSHDGSDKDSLRHKGNSDGLPSRYASLRKTDLLDAMETFKNRDTDSWSVAATIDDQESVISMQGVTLASSSTTTLDTIHNVSNDDDSLSGRILVTSLGKDNCITISNTSSNNNNGNNHSNSNSNSNNNGNNNSNDTNASQSSINHSDLVSQKDEHMIQPLALETLRDLADHNSITTGGDDDDKQSRSNAAEFGDDGTRSAATDFDDSDSGDNDSGHGTGSRGGNDNDDDNSNHDHLRLGITGEGQNSHPSQQERSSRHHRRQRQHHDVVNDSIAAPPQPQPSFTPVAKSYVELLEENDILQTQIHNLRITQKHQAKVIDNLRSLTECTEKVFDKAINLCQLTPDEQQHLIKVSQIQQDSNQQHGRQLQLRSDGSQQQEHEQERQQHESTLEQQLQQHQHHHPHHHSEEGSSCAGFSDPTETTTPIVYAHTITELLSQLSLRVHQFVVATVDMPWQLLLEQHLFAAITDAYLMALPFGTDNQQLLNTAYRDQLRRFQSTLGSSFAKWYRRQTVQSLSLNPATKEYLEHMKEQLSLQLVEVLNKREMQKAGQPPKVDHDAWSDVLHWCRNLSLEIHGGDADVIVQPITTGIDFDADIMTKVVADDQLERYTISNDTSVPSHSTPNDDASDSVTTMGKVKFVISPLFIDEDDRVLLTARVLLE</sequence>
<dbReference type="EMBL" id="MCGE01000006">
    <property type="protein sequence ID" value="ORZ20229.1"/>
    <property type="molecule type" value="Genomic_DNA"/>
</dbReference>
<feature type="compositionally biased region" description="Low complexity" evidence="1">
    <location>
        <begin position="110"/>
        <end position="146"/>
    </location>
</feature>
<name>A0A1X2IPM8_9FUNG</name>
<organism evidence="2 3">
    <name type="scientific">Absidia repens</name>
    <dbReference type="NCBI Taxonomy" id="90262"/>
    <lineage>
        <taxon>Eukaryota</taxon>
        <taxon>Fungi</taxon>
        <taxon>Fungi incertae sedis</taxon>
        <taxon>Mucoromycota</taxon>
        <taxon>Mucoromycotina</taxon>
        <taxon>Mucoromycetes</taxon>
        <taxon>Mucorales</taxon>
        <taxon>Cunninghamellaceae</taxon>
        <taxon>Absidia</taxon>
    </lineage>
</organism>
<feature type="compositionally biased region" description="Polar residues" evidence="1">
    <location>
        <begin position="358"/>
        <end position="378"/>
    </location>
</feature>
<feature type="region of interest" description="Disordered" evidence="1">
    <location>
        <begin position="1"/>
        <end position="28"/>
    </location>
</feature>
<feature type="region of interest" description="Disordered" evidence="1">
    <location>
        <begin position="175"/>
        <end position="288"/>
    </location>
</feature>
<comment type="caution">
    <text evidence="2">The sequence shown here is derived from an EMBL/GenBank/DDBJ whole genome shotgun (WGS) entry which is preliminary data.</text>
</comment>
<feature type="compositionally biased region" description="Basic and acidic residues" evidence="1">
    <location>
        <begin position="8"/>
        <end position="20"/>
    </location>
</feature>
<evidence type="ECO:0000256" key="1">
    <source>
        <dbReference type="SAM" id="MobiDB-lite"/>
    </source>
</evidence>